<gene>
    <name evidence="1" type="ORF">MUK42_36926</name>
</gene>
<organism evidence="1 2">
    <name type="scientific">Musa troglodytarum</name>
    <name type="common">fe'i banana</name>
    <dbReference type="NCBI Taxonomy" id="320322"/>
    <lineage>
        <taxon>Eukaryota</taxon>
        <taxon>Viridiplantae</taxon>
        <taxon>Streptophyta</taxon>
        <taxon>Embryophyta</taxon>
        <taxon>Tracheophyta</taxon>
        <taxon>Spermatophyta</taxon>
        <taxon>Magnoliopsida</taxon>
        <taxon>Liliopsida</taxon>
        <taxon>Zingiberales</taxon>
        <taxon>Musaceae</taxon>
        <taxon>Musa</taxon>
    </lineage>
</organism>
<keyword evidence="2" id="KW-1185">Reference proteome</keyword>
<dbReference type="AlphaFoldDB" id="A0A9E7G9N9"/>
<evidence type="ECO:0000313" key="2">
    <source>
        <dbReference type="Proteomes" id="UP001055439"/>
    </source>
</evidence>
<evidence type="ECO:0000313" key="1">
    <source>
        <dbReference type="EMBL" id="URE11144.1"/>
    </source>
</evidence>
<dbReference type="EMBL" id="CP097508">
    <property type="protein sequence ID" value="URE11144.1"/>
    <property type="molecule type" value="Genomic_DNA"/>
</dbReference>
<reference evidence="1" key="1">
    <citation type="submission" date="2022-05" db="EMBL/GenBank/DDBJ databases">
        <title>The Musa troglodytarum L. genome provides insights into the mechanism of non-climacteric behaviour and enrichment of carotenoids.</title>
        <authorList>
            <person name="Wang J."/>
        </authorList>
    </citation>
    <scope>NUCLEOTIDE SEQUENCE</scope>
    <source>
        <tissue evidence="1">Leaf</tissue>
    </source>
</reference>
<accession>A0A9E7G9N9</accession>
<dbReference type="Proteomes" id="UP001055439">
    <property type="component" value="Chromosome 6"/>
</dbReference>
<proteinExistence type="predicted"/>
<sequence>MDSLVHALTCSADGWASDKKQDQLSVPSEIRNGFWAVMSQRKRYHQTRKKIPMSISSTSL</sequence>
<protein>
    <submittedName>
        <fullName evidence="1">Uncharacterized protein</fullName>
    </submittedName>
</protein>
<name>A0A9E7G9N9_9LILI</name>